<gene>
    <name evidence="3" type="ORF">ASZ90_005116</name>
</gene>
<evidence type="ECO:0000313" key="3">
    <source>
        <dbReference type="EMBL" id="KUG25074.1"/>
    </source>
</evidence>
<dbReference type="InterPro" id="IPR002220">
    <property type="entry name" value="DapA-like"/>
</dbReference>
<dbReference type="PROSITE" id="PS00666">
    <property type="entry name" value="DHDPS_2"/>
    <property type="match status" value="1"/>
</dbReference>
<dbReference type="PANTHER" id="PTHR42849:SF1">
    <property type="entry name" value="N-ACETYLNEURAMINATE LYASE"/>
    <property type="match status" value="1"/>
</dbReference>
<reference evidence="3" key="1">
    <citation type="journal article" date="2015" name="Proc. Natl. Acad. Sci. U.S.A.">
        <title>Networks of energetic and metabolic interactions define dynamics in microbial communities.</title>
        <authorList>
            <person name="Embree M."/>
            <person name="Liu J.K."/>
            <person name="Al-Bassam M.M."/>
            <person name="Zengler K."/>
        </authorList>
    </citation>
    <scope>NUCLEOTIDE SEQUENCE</scope>
</reference>
<dbReference type="CDD" id="cd00408">
    <property type="entry name" value="DHDPS-like"/>
    <property type="match status" value="1"/>
</dbReference>
<protein>
    <submittedName>
        <fullName evidence="3">Dihydrodipicolinate synthase</fullName>
        <ecNumber evidence="3">4.3.3.7</ecNumber>
    </submittedName>
</protein>
<dbReference type="PANTHER" id="PTHR42849">
    <property type="entry name" value="N-ACETYLNEURAMINATE LYASE"/>
    <property type="match status" value="1"/>
</dbReference>
<evidence type="ECO:0000256" key="2">
    <source>
        <dbReference type="ARBA" id="ARBA00023270"/>
    </source>
</evidence>
<dbReference type="SMART" id="SM01130">
    <property type="entry name" value="DHDPS"/>
    <property type="match status" value="1"/>
</dbReference>
<sequence>MQKKKKKYSGIIVPMITPFKDDGKIDERAVENLLNYFIYNKSDVLIFGTTGETASIQQNHKTKSFESIFKNYEGKLKIYAGVSDNSFEDAVLAANTYIDLGAEAVVVLLPGYYPITPDQMLNYYEKFADQIKGKMFIYNIPATTHLSIPLEVIEKLSHHENIIGVKDSERDLERMKKSIELWKDRGDFSHFVGWGAQCFNSLMLGSDGIVPSTGNFDLSFYNKLLIAVDELNSKDGEKFQGITMEISAVYQKDKILSQSLPALKVMMSEAGLCGTNVLLPFTQLPENEEKQIRVQTRELIDKYNLTWN</sequence>
<proteinExistence type="predicted"/>
<dbReference type="GO" id="GO:0008840">
    <property type="term" value="F:4-hydroxy-tetrahydrodipicolinate synthase activity"/>
    <property type="evidence" value="ECO:0007669"/>
    <property type="project" value="UniProtKB-EC"/>
</dbReference>
<keyword evidence="2" id="KW-0704">Schiff base</keyword>
<dbReference type="PRINTS" id="PR00146">
    <property type="entry name" value="DHPICSNTHASE"/>
</dbReference>
<dbReference type="EMBL" id="LNQE01000775">
    <property type="protein sequence ID" value="KUG25074.1"/>
    <property type="molecule type" value="Genomic_DNA"/>
</dbReference>
<dbReference type="SUPFAM" id="SSF51569">
    <property type="entry name" value="Aldolase"/>
    <property type="match status" value="1"/>
</dbReference>
<name>A0A0W8FWD4_9ZZZZ</name>
<organism evidence="3">
    <name type="scientific">hydrocarbon metagenome</name>
    <dbReference type="NCBI Taxonomy" id="938273"/>
    <lineage>
        <taxon>unclassified sequences</taxon>
        <taxon>metagenomes</taxon>
        <taxon>ecological metagenomes</taxon>
    </lineage>
</organism>
<evidence type="ECO:0000256" key="1">
    <source>
        <dbReference type="ARBA" id="ARBA00023239"/>
    </source>
</evidence>
<dbReference type="Gene3D" id="3.20.20.70">
    <property type="entry name" value="Aldolase class I"/>
    <property type="match status" value="1"/>
</dbReference>
<dbReference type="InterPro" id="IPR020625">
    <property type="entry name" value="Schiff_base-form_aldolases_AS"/>
</dbReference>
<dbReference type="GO" id="GO:0008747">
    <property type="term" value="F:N-acetylneuraminate lyase activity"/>
    <property type="evidence" value="ECO:0007669"/>
    <property type="project" value="TreeGrafter"/>
</dbReference>
<dbReference type="Pfam" id="PF00701">
    <property type="entry name" value="DHDPS"/>
    <property type="match status" value="1"/>
</dbReference>
<keyword evidence="1 3" id="KW-0456">Lyase</keyword>
<dbReference type="GO" id="GO:0019262">
    <property type="term" value="P:N-acetylneuraminate catabolic process"/>
    <property type="evidence" value="ECO:0007669"/>
    <property type="project" value="TreeGrafter"/>
</dbReference>
<dbReference type="GO" id="GO:0005829">
    <property type="term" value="C:cytosol"/>
    <property type="evidence" value="ECO:0007669"/>
    <property type="project" value="TreeGrafter"/>
</dbReference>
<dbReference type="AlphaFoldDB" id="A0A0W8FWD4"/>
<dbReference type="InterPro" id="IPR013785">
    <property type="entry name" value="Aldolase_TIM"/>
</dbReference>
<comment type="caution">
    <text evidence="3">The sequence shown here is derived from an EMBL/GenBank/DDBJ whole genome shotgun (WGS) entry which is preliminary data.</text>
</comment>
<dbReference type="PIRSF" id="PIRSF001365">
    <property type="entry name" value="DHDPS"/>
    <property type="match status" value="1"/>
</dbReference>
<dbReference type="EC" id="4.3.3.7" evidence="3"/>
<accession>A0A0W8FWD4</accession>